<dbReference type="AlphaFoldDB" id="A0A0N8FXJ0"/>
<feature type="coiled-coil region" evidence="2">
    <location>
        <begin position="202"/>
        <end position="243"/>
    </location>
</feature>
<dbReference type="InterPro" id="IPR038765">
    <property type="entry name" value="Papain-like_cys_pep_sf"/>
</dbReference>
<feature type="signal peptide" evidence="3">
    <location>
        <begin position="1"/>
        <end position="24"/>
    </location>
</feature>
<dbReference type="STRING" id="119224.AKK44_00030"/>
<proteinExistence type="predicted"/>
<dbReference type="SUPFAM" id="SSF54001">
    <property type="entry name" value="Cysteine proteinases"/>
    <property type="match status" value="1"/>
</dbReference>
<dbReference type="PATRIC" id="fig|119224.3.peg.3"/>
<dbReference type="Gene3D" id="6.10.250.3150">
    <property type="match status" value="1"/>
</dbReference>
<comment type="caution">
    <text evidence="5">The sequence shown here is derived from an EMBL/GenBank/DDBJ whole genome shotgun (WGS) entry which is preliminary data.</text>
</comment>
<sequence>MKKRILSAVLVSGITLGTATTVGAEDFQAKIVAKDLVISNLNAQQRAAQKEVLALEKAVSLLQSEQDKLATENTQLNLKSVQFEQEIQVLASQIIARNEKLDNQARSAQKNRTTQSYINALLNSKSISDAITRLVAINRAISANAKMLEQQKSDKLAIVEKQKANQLAINTIATNMEAIEANQNALKTQQADLKVATVNLKLELTTAENEKATLLSQKAEAEKAAAQAKAEAERAAAEKAAQASAQAQSVQRAQAAVVTIAPSTPAATPAPSTPAATPAPSAMVATPVVSRPQVSYSSGNTYPIGQCTWGAKSLAPWVGNNWGNANQWGDSARAAGHSTGSTPVVGSVIVWPYDGNGYGHVAYVTSVSGSTITVMESNYSGNQSIGDYRGSFDVNASGSHYFIYR</sequence>
<evidence type="ECO:0000313" key="6">
    <source>
        <dbReference type="Proteomes" id="UP000049578"/>
    </source>
</evidence>
<evidence type="ECO:0000313" key="5">
    <source>
        <dbReference type="EMBL" id="KPJ23267.1"/>
    </source>
</evidence>
<reference evidence="5 6" key="1">
    <citation type="submission" date="2015-08" db="EMBL/GenBank/DDBJ databases">
        <title>Genome sequence of Streptococcus phocae subsp. phocae ATCC 51973T isolated from liver specimen obtained from seal.</title>
        <authorList>
            <person name="Avendano-Herrera R."/>
        </authorList>
    </citation>
    <scope>NUCLEOTIDE SEQUENCE [LARGE SCALE GENOMIC DNA]</scope>
    <source>
        <strain evidence="5 6">ATCC 51973</strain>
    </source>
</reference>
<organism evidence="5 6">
    <name type="scientific">Streptococcus phocae</name>
    <dbReference type="NCBI Taxonomy" id="119224"/>
    <lineage>
        <taxon>Bacteria</taxon>
        <taxon>Bacillati</taxon>
        <taxon>Bacillota</taxon>
        <taxon>Bacilli</taxon>
        <taxon>Lactobacillales</taxon>
        <taxon>Streptococcaceae</taxon>
        <taxon>Streptococcus</taxon>
    </lineage>
</organism>
<feature type="coiled-coil region" evidence="2">
    <location>
        <begin position="38"/>
        <end position="65"/>
    </location>
</feature>
<accession>A0A0N8FXJ0</accession>
<dbReference type="RefSeq" id="WP_054277991.1">
    <property type="nucleotide sequence ID" value="NZ_LHQM01000001.1"/>
</dbReference>
<dbReference type="PRINTS" id="PR01852">
    <property type="entry name" value="SIBAPROTEIN"/>
</dbReference>
<evidence type="ECO:0000259" key="4">
    <source>
        <dbReference type="PROSITE" id="PS50911"/>
    </source>
</evidence>
<dbReference type="InterPro" id="IPR007921">
    <property type="entry name" value="CHAP_dom"/>
</dbReference>
<dbReference type="Gene3D" id="3.90.1720.10">
    <property type="entry name" value="endopeptidase domain like (from Nostoc punctiforme)"/>
    <property type="match status" value="1"/>
</dbReference>
<keyword evidence="2" id="KW-0175">Coiled coil</keyword>
<dbReference type="Pfam" id="PF05257">
    <property type="entry name" value="CHAP"/>
    <property type="match status" value="1"/>
</dbReference>
<evidence type="ECO:0000256" key="3">
    <source>
        <dbReference type="SAM" id="SignalP"/>
    </source>
</evidence>
<dbReference type="NCBIfam" id="NF046104">
    <property type="entry name" value="PptglHdxlasePcsB"/>
    <property type="match status" value="1"/>
</dbReference>
<gene>
    <name evidence="5" type="ORF">AKK44_00030</name>
</gene>
<dbReference type="PROSITE" id="PS50911">
    <property type="entry name" value="CHAP"/>
    <property type="match status" value="1"/>
</dbReference>
<keyword evidence="6" id="KW-1185">Reference proteome</keyword>
<name>A0A0N8FXJ0_9STRE</name>
<dbReference type="Pfam" id="PF24568">
    <property type="entry name" value="CC_PcsB"/>
    <property type="match status" value="1"/>
</dbReference>
<dbReference type="InterPro" id="IPR058088">
    <property type="entry name" value="PcsB"/>
</dbReference>
<feature type="chain" id="PRO_5006025466" description="Peptidase C51 domain-containing protein" evidence="3">
    <location>
        <begin position="25"/>
        <end position="405"/>
    </location>
</feature>
<evidence type="ECO:0000256" key="1">
    <source>
        <dbReference type="ARBA" id="ARBA00022729"/>
    </source>
</evidence>
<keyword evidence="1 3" id="KW-0732">Signal</keyword>
<dbReference type="InterPro" id="IPR057309">
    <property type="entry name" value="PcsB_CC"/>
</dbReference>
<dbReference type="EMBL" id="LHQM01000001">
    <property type="protein sequence ID" value="KPJ23267.1"/>
    <property type="molecule type" value="Genomic_DNA"/>
</dbReference>
<feature type="domain" description="Peptidase C51" evidence="4">
    <location>
        <begin position="282"/>
        <end position="404"/>
    </location>
</feature>
<evidence type="ECO:0000256" key="2">
    <source>
        <dbReference type="SAM" id="Coils"/>
    </source>
</evidence>
<dbReference type="InterPro" id="IPR009148">
    <property type="entry name" value="PcsB-like"/>
</dbReference>
<protein>
    <recommendedName>
        <fullName evidence="4">Peptidase C51 domain-containing protein</fullName>
    </recommendedName>
</protein>
<dbReference type="Proteomes" id="UP000049578">
    <property type="component" value="Unassembled WGS sequence"/>
</dbReference>